<dbReference type="InterPro" id="IPR011257">
    <property type="entry name" value="DNA_glycosylase"/>
</dbReference>
<evidence type="ECO:0000313" key="3">
    <source>
        <dbReference type="Proteomes" id="UP000018680"/>
    </source>
</evidence>
<feature type="binding site" evidence="1">
    <location>
        <position position="190"/>
    </location>
    <ligand>
        <name>Zn(2+)</name>
        <dbReference type="ChEBI" id="CHEBI:29105"/>
    </ligand>
</feature>
<dbReference type="GO" id="GO:0006284">
    <property type="term" value="P:base-excision repair"/>
    <property type="evidence" value="ECO:0007669"/>
    <property type="project" value="InterPro"/>
</dbReference>
<dbReference type="GO" id="GO:0008725">
    <property type="term" value="F:DNA-3-methyladenine glycosylase activity"/>
    <property type="evidence" value="ECO:0007669"/>
    <property type="project" value="UniProtKB-EC"/>
</dbReference>
<keyword evidence="3" id="KW-1185">Reference proteome</keyword>
<evidence type="ECO:0000313" key="2">
    <source>
        <dbReference type="EMBL" id="AHC14661.1"/>
    </source>
</evidence>
<dbReference type="PATRIC" id="fig|1307761.3.peg.1253"/>
<dbReference type="Gene3D" id="1.10.340.30">
    <property type="entry name" value="Hypothetical protein, domain 2"/>
    <property type="match status" value="1"/>
</dbReference>
<keyword evidence="1" id="KW-0479">Metal-binding</keyword>
<dbReference type="SUPFAM" id="SSF48150">
    <property type="entry name" value="DNA-glycosylase"/>
    <property type="match status" value="1"/>
</dbReference>
<gene>
    <name evidence="2" type="ORF">L21SP2_1260</name>
</gene>
<dbReference type="InterPro" id="IPR052891">
    <property type="entry name" value="DNA-3mA_glycosylase"/>
</dbReference>
<name>V5WHL3_9SPIO</name>
<dbReference type="PANTHER" id="PTHR30037">
    <property type="entry name" value="DNA-3-METHYLADENINE GLYCOSYLASE 1"/>
    <property type="match status" value="1"/>
</dbReference>
<dbReference type="EC" id="3.2.2.20" evidence="2"/>
<keyword evidence="2" id="KW-0326">Glycosidase</keyword>
<dbReference type="eggNOG" id="COG2818">
    <property type="taxonomic scope" value="Bacteria"/>
</dbReference>
<keyword evidence="2" id="KW-0378">Hydrolase</keyword>
<dbReference type="EMBL" id="CP006939">
    <property type="protein sequence ID" value="AHC14661.1"/>
    <property type="molecule type" value="Genomic_DNA"/>
</dbReference>
<dbReference type="STRING" id="1307761.L21SP2_1260"/>
<dbReference type="Proteomes" id="UP000018680">
    <property type="component" value="Chromosome"/>
</dbReference>
<dbReference type="PANTHER" id="PTHR30037:SF4">
    <property type="entry name" value="DNA-3-METHYLADENINE GLYCOSYLASE I"/>
    <property type="match status" value="1"/>
</dbReference>
<reference evidence="2 3" key="1">
    <citation type="journal article" date="2015" name="Stand. Genomic Sci.">
        <title>Complete genome sequence and description of Salinispira pacifica gen. nov., sp. nov., a novel spirochaete isolated form a hypersaline microbial mat.</title>
        <authorList>
            <person name="Ben Hania W."/>
            <person name="Joseph M."/>
            <person name="Schumann P."/>
            <person name="Bunk B."/>
            <person name="Fiebig A."/>
            <person name="Sproer C."/>
            <person name="Klenk H.P."/>
            <person name="Fardeau M.L."/>
            <person name="Spring S."/>
        </authorList>
    </citation>
    <scope>NUCLEOTIDE SEQUENCE [LARGE SCALE GENOMIC DNA]</scope>
    <source>
        <strain evidence="2 3">L21-RPul-D2</strain>
    </source>
</reference>
<dbReference type="KEGG" id="slr:L21SP2_1260"/>
<dbReference type="RefSeq" id="WP_024267585.1">
    <property type="nucleotide sequence ID" value="NC_023035.1"/>
</dbReference>
<dbReference type="GO" id="GO:0046872">
    <property type="term" value="F:metal ion binding"/>
    <property type="evidence" value="ECO:0007669"/>
    <property type="project" value="UniProtKB-KW"/>
</dbReference>
<dbReference type="Pfam" id="PF03352">
    <property type="entry name" value="Adenine_glyco"/>
    <property type="match status" value="1"/>
</dbReference>
<feature type="binding site" evidence="1">
    <location>
        <position position="186"/>
    </location>
    <ligand>
        <name>Zn(2+)</name>
        <dbReference type="ChEBI" id="CHEBI:29105"/>
    </ligand>
</feature>
<keyword evidence="1" id="KW-0862">Zinc</keyword>
<dbReference type="HOGENOM" id="CLU_083758_1_0_12"/>
<protein>
    <submittedName>
        <fullName evidence="2">DNA-3-methyladenine glycosylase</fullName>
        <ecNumber evidence="2">3.2.2.20</ecNumber>
    </submittedName>
</protein>
<proteinExistence type="predicted"/>
<evidence type="ECO:0000256" key="1">
    <source>
        <dbReference type="PIRSR" id="PIRSR605019-1"/>
    </source>
</evidence>
<feature type="binding site" evidence="1">
    <location>
        <position position="15"/>
    </location>
    <ligand>
        <name>Zn(2+)</name>
        <dbReference type="ChEBI" id="CHEBI:29105"/>
    </ligand>
</feature>
<dbReference type="InterPro" id="IPR005019">
    <property type="entry name" value="Adenine_glyco"/>
</dbReference>
<sequence length="208" mass="23879">MNPSILKGSPDPNRCPWCAGSEIYENYHDTVWGVPNFDDRELFAKLCLDGQQAGLSWLTILKKMQNYYRAYDNFNPEKIINYGEKDFTRLLSNPGIIRNKLKIRSIIANSKAFVKMEDDGESLSDFLWGRINYSPIQNHFSVIREIPTETPLSREISKDLKKRGFSFVGPTIVYAFMQAVGMVNDHLTTCFRHSECRNLAEKAAGRSR</sequence>
<feature type="binding site" evidence="1">
    <location>
        <position position="28"/>
    </location>
    <ligand>
        <name>Zn(2+)</name>
        <dbReference type="ChEBI" id="CHEBI:29105"/>
    </ligand>
</feature>
<dbReference type="AlphaFoldDB" id="V5WHL3"/>
<dbReference type="OrthoDB" id="9807664at2"/>
<organism evidence="2 3">
    <name type="scientific">Salinispira pacifica</name>
    <dbReference type="NCBI Taxonomy" id="1307761"/>
    <lineage>
        <taxon>Bacteria</taxon>
        <taxon>Pseudomonadati</taxon>
        <taxon>Spirochaetota</taxon>
        <taxon>Spirochaetia</taxon>
        <taxon>Spirochaetales</taxon>
        <taxon>Spirochaetaceae</taxon>
        <taxon>Salinispira</taxon>
    </lineage>
</organism>
<accession>V5WHL3</accession>